<proteinExistence type="inferred from homology"/>
<evidence type="ECO:0000256" key="6">
    <source>
        <dbReference type="ARBA" id="ARBA00022679"/>
    </source>
</evidence>
<protein>
    <submittedName>
        <fullName evidence="14">PLP-dependent transferase</fullName>
    </submittedName>
</protein>
<dbReference type="Pfam" id="PF02990">
    <property type="entry name" value="EMP70"/>
    <property type="match status" value="1"/>
</dbReference>
<evidence type="ECO:0000256" key="5">
    <source>
        <dbReference type="ARBA" id="ARBA00022576"/>
    </source>
</evidence>
<dbReference type="FunFam" id="3.40.640.10:FF:000024">
    <property type="entry name" value="Kynurenine--oxoglutarate transaminase 3"/>
    <property type="match status" value="1"/>
</dbReference>
<feature type="domain" description="Aminotransferase class I/classII large" evidence="13">
    <location>
        <begin position="34"/>
        <end position="417"/>
    </location>
</feature>
<feature type="transmembrane region" description="Helical" evidence="12">
    <location>
        <begin position="649"/>
        <end position="672"/>
    </location>
</feature>
<dbReference type="InterPro" id="IPR004240">
    <property type="entry name" value="EMP70"/>
</dbReference>
<dbReference type="GO" id="GO:0005739">
    <property type="term" value="C:mitochondrion"/>
    <property type="evidence" value="ECO:0007669"/>
    <property type="project" value="TreeGrafter"/>
</dbReference>
<feature type="transmembrane region" description="Helical" evidence="12">
    <location>
        <begin position="879"/>
        <end position="900"/>
    </location>
</feature>
<accession>A0A0C9M176</accession>
<dbReference type="GO" id="GO:0016020">
    <property type="term" value="C:membrane"/>
    <property type="evidence" value="ECO:0007669"/>
    <property type="project" value="UniProtKB-SubCell"/>
</dbReference>
<dbReference type="Proteomes" id="UP000053815">
    <property type="component" value="Unassembled WGS sequence"/>
</dbReference>
<keyword evidence="11 12" id="KW-0472">Membrane</keyword>
<evidence type="ECO:0000256" key="4">
    <source>
        <dbReference type="ARBA" id="ARBA00007441"/>
    </source>
</evidence>
<comment type="cofactor">
    <cofactor evidence="1">
        <name>pyridoxal 5'-phosphate</name>
        <dbReference type="ChEBI" id="CHEBI:597326"/>
    </cofactor>
</comment>
<reference evidence="14" key="1">
    <citation type="submission" date="2014-09" db="EMBL/GenBank/DDBJ databases">
        <title>Draft genome sequence of an oleaginous Mucoromycotina fungus Mucor ambiguus NBRC6742.</title>
        <authorList>
            <person name="Takeda I."/>
            <person name="Yamane N."/>
            <person name="Morita T."/>
            <person name="Tamano K."/>
            <person name="Machida M."/>
            <person name="Baker S."/>
            <person name="Koike H."/>
        </authorList>
    </citation>
    <scope>NUCLEOTIDE SEQUENCE</scope>
    <source>
        <strain evidence="14">NBRC 6742</strain>
    </source>
</reference>
<gene>
    <name evidence="14" type="ORF">MAM1_0017d01561</name>
</gene>
<dbReference type="EMBL" id="DF836306">
    <property type="protein sequence ID" value="GAN02121.1"/>
    <property type="molecule type" value="Genomic_DNA"/>
</dbReference>
<dbReference type="STRING" id="91626.A0A0C9M176"/>
<dbReference type="Gene3D" id="3.90.1150.10">
    <property type="entry name" value="Aspartate Aminotransferase, domain 1"/>
    <property type="match status" value="1"/>
</dbReference>
<comment type="similarity">
    <text evidence="3">Belongs to the nonaspanin (TM9SF) (TC 9.A.2) family.</text>
</comment>
<evidence type="ECO:0000259" key="13">
    <source>
        <dbReference type="Pfam" id="PF00155"/>
    </source>
</evidence>
<dbReference type="InterPro" id="IPR015421">
    <property type="entry name" value="PyrdxlP-dep_Trfase_major"/>
</dbReference>
<feature type="transmembrane region" description="Helical" evidence="12">
    <location>
        <begin position="912"/>
        <end position="939"/>
    </location>
</feature>
<evidence type="ECO:0000256" key="11">
    <source>
        <dbReference type="ARBA" id="ARBA00023136"/>
    </source>
</evidence>
<feature type="transmembrane region" description="Helical" evidence="12">
    <location>
        <begin position="817"/>
        <end position="843"/>
    </location>
</feature>
<dbReference type="GO" id="GO:0030170">
    <property type="term" value="F:pyridoxal phosphate binding"/>
    <property type="evidence" value="ECO:0007669"/>
    <property type="project" value="InterPro"/>
</dbReference>
<comment type="subcellular location">
    <subcellularLocation>
        <location evidence="2">Membrane</location>
        <topology evidence="2">Multi-pass membrane protein</topology>
    </subcellularLocation>
</comment>
<keyword evidence="9" id="KW-0663">Pyridoxal phosphate</keyword>
<evidence type="ECO:0000256" key="10">
    <source>
        <dbReference type="ARBA" id="ARBA00022989"/>
    </source>
</evidence>
<feature type="transmembrane region" description="Helical" evidence="12">
    <location>
        <begin position="726"/>
        <end position="744"/>
    </location>
</feature>
<keyword evidence="5" id="KW-0032">Aminotransferase</keyword>
<keyword evidence="8" id="KW-0732">Signal</keyword>
<keyword evidence="15" id="KW-1185">Reference proteome</keyword>
<dbReference type="OrthoDB" id="2414662at2759"/>
<dbReference type="CDD" id="cd00609">
    <property type="entry name" value="AAT_like"/>
    <property type="match status" value="1"/>
</dbReference>
<dbReference type="AlphaFoldDB" id="A0A0C9M176"/>
<keyword evidence="7 12" id="KW-0812">Transmembrane</keyword>
<dbReference type="InterPro" id="IPR015422">
    <property type="entry name" value="PyrdxlP-dep_Trfase_small"/>
</dbReference>
<sequence>MSTKSAQQIKPAERVSHFSRDVWSIFTPLALETKAINLGQGFMNFAPPAIVQNAAKEALEVVEANQYSHPRGRPRLRNALAASYSEQFNRKLDPETEILVTAGANEGMFATFAGFLDAGDEVICMEPFFDQYIPNITMNGGKPVYVPLRPPADAADRVISSHEWKLDIEELKSKVTPKTKMIVLNTPHNPIGKVFDEDELRAIGQVAEENNLVILSDEVYDRLYYPPLNTFPRIANIDNLWERTITVGSGGKSFAATGWRVGWLIGPDHLIKHAFAAQTRVVFCVNSPCQEAVAAGLENALTQSIFQNQIEQYMHKKSILSKLFDELNLPYTMPEGAYYILVNTSKIQIPRDFEFPEILNDRGADFKMCYWLTKHIGVCAIPPSEFYEKEHWPLAAHFARFAFCKTDEVLEQAVERLKELKAYINYHLNDSLPLIVNKITSTGTQVPFAYGELPFVCPSYDNTRRQQRSLVNLGHILRGDRYMKSSLELNLGHNSYCRQLCTVNLTEKDVALAKELVKLDYRVEWLVDGLRGLSQDSSNVQHRKWLPQFKMGYVDKFTGRAYLYNHFNLHLQYQTHPTDASTKYIVGFKVHPSAIHNVNTCTFSQNSTATELGASALIRYTYSVSWEESKTITWNTRLHRYQQHTHPHIYMISICSTLICTLILIGIAGMLLMRTLARDISIYNRESKDEFNDGKHQGWKLMHGDVFRPPRHSTWMGPLLGSGMQFLNMSMFTLAVGLLGLLSPSYRGGFILYAIALYLLLFTGYTSNLIHHVFNQNRKAWIQNALEAIQAAFFVPSALFAIVFIINSFVWSKGSSAAIPLSTFTTLIFLWFGISVPLVFLGAHLSQKKQIQKGEFEPPVKSNPIPRYIPDQPWYFEPIFRCAVGGLVIFIVLYLNMYYITVSEWSSKYHYMFGFLIIISIILTITAAIVSIGVTYFSLCFQDYQWWWNSFRVSFLSSVCLFM</sequence>
<keyword evidence="6 14" id="KW-0808">Transferase</keyword>
<dbReference type="PANTHER" id="PTHR43807">
    <property type="entry name" value="FI04487P"/>
    <property type="match status" value="1"/>
</dbReference>
<feature type="transmembrane region" description="Helical" evidence="12">
    <location>
        <begin position="791"/>
        <end position="811"/>
    </location>
</feature>
<name>A0A0C9M176_9FUNG</name>
<evidence type="ECO:0000313" key="14">
    <source>
        <dbReference type="EMBL" id="GAN02121.1"/>
    </source>
</evidence>
<evidence type="ECO:0000256" key="9">
    <source>
        <dbReference type="ARBA" id="ARBA00022898"/>
    </source>
</evidence>
<dbReference type="InterPro" id="IPR004839">
    <property type="entry name" value="Aminotransferase_I/II_large"/>
</dbReference>
<dbReference type="SUPFAM" id="SSF53383">
    <property type="entry name" value="PLP-dependent transferases"/>
    <property type="match status" value="1"/>
</dbReference>
<evidence type="ECO:0000256" key="1">
    <source>
        <dbReference type="ARBA" id="ARBA00001933"/>
    </source>
</evidence>
<evidence type="ECO:0000256" key="3">
    <source>
        <dbReference type="ARBA" id="ARBA00005227"/>
    </source>
</evidence>
<dbReference type="PANTHER" id="PTHR43807:SF20">
    <property type="entry name" value="FI04487P"/>
    <property type="match status" value="1"/>
</dbReference>
<comment type="similarity">
    <text evidence="4">Belongs to the class-I pyridoxal-phosphate-dependent aminotransferase family.</text>
</comment>
<dbReference type="InterPro" id="IPR015424">
    <property type="entry name" value="PyrdxlP-dep_Trfase"/>
</dbReference>
<evidence type="ECO:0000256" key="2">
    <source>
        <dbReference type="ARBA" id="ARBA00004141"/>
    </source>
</evidence>
<feature type="transmembrane region" description="Helical" evidence="12">
    <location>
        <begin position="750"/>
        <end position="770"/>
    </location>
</feature>
<organism evidence="14">
    <name type="scientific">Mucor ambiguus</name>
    <dbReference type="NCBI Taxonomy" id="91626"/>
    <lineage>
        <taxon>Eukaryota</taxon>
        <taxon>Fungi</taxon>
        <taxon>Fungi incertae sedis</taxon>
        <taxon>Mucoromycota</taxon>
        <taxon>Mucoromycotina</taxon>
        <taxon>Mucoromycetes</taxon>
        <taxon>Mucorales</taxon>
        <taxon>Mucorineae</taxon>
        <taxon>Mucoraceae</taxon>
        <taxon>Mucor</taxon>
    </lineage>
</organism>
<dbReference type="InterPro" id="IPR051326">
    <property type="entry name" value="Kynurenine-oxoglutarate_AT"/>
</dbReference>
<dbReference type="Gene3D" id="3.40.640.10">
    <property type="entry name" value="Type I PLP-dependent aspartate aminotransferase-like (Major domain)"/>
    <property type="match status" value="1"/>
</dbReference>
<dbReference type="GO" id="GO:0016212">
    <property type="term" value="F:kynurenine-oxoglutarate transaminase activity"/>
    <property type="evidence" value="ECO:0007669"/>
    <property type="project" value="TreeGrafter"/>
</dbReference>
<evidence type="ECO:0000256" key="12">
    <source>
        <dbReference type="SAM" id="Phobius"/>
    </source>
</evidence>
<evidence type="ECO:0000256" key="7">
    <source>
        <dbReference type="ARBA" id="ARBA00022692"/>
    </source>
</evidence>
<keyword evidence="10 12" id="KW-1133">Transmembrane helix</keyword>
<evidence type="ECO:0000313" key="15">
    <source>
        <dbReference type="Proteomes" id="UP000053815"/>
    </source>
</evidence>
<dbReference type="Pfam" id="PF00155">
    <property type="entry name" value="Aminotran_1_2"/>
    <property type="match status" value="1"/>
</dbReference>
<evidence type="ECO:0000256" key="8">
    <source>
        <dbReference type="ARBA" id="ARBA00022729"/>
    </source>
</evidence>